<evidence type="ECO:0000313" key="2">
    <source>
        <dbReference type="EMBL" id="KOM32491.1"/>
    </source>
</evidence>
<dbReference type="EMBL" id="CM003371">
    <property type="protein sequence ID" value="KOM32491.1"/>
    <property type="molecule type" value="Genomic_DNA"/>
</dbReference>
<name>A0A0L9TPV0_PHAAN</name>
<evidence type="ECO:0000256" key="1">
    <source>
        <dbReference type="SAM" id="MobiDB-lite"/>
    </source>
</evidence>
<reference evidence="3" key="1">
    <citation type="journal article" date="2015" name="Proc. Natl. Acad. Sci. U.S.A.">
        <title>Genome sequencing of adzuki bean (Vigna angularis) provides insight into high starch and low fat accumulation and domestication.</title>
        <authorList>
            <person name="Yang K."/>
            <person name="Tian Z."/>
            <person name="Chen C."/>
            <person name="Luo L."/>
            <person name="Zhao B."/>
            <person name="Wang Z."/>
            <person name="Yu L."/>
            <person name="Li Y."/>
            <person name="Sun Y."/>
            <person name="Li W."/>
            <person name="Chen Y."/>
            <person name="Li Y."/>
            <person name="Zhang Y."/>
            <person name="Ai D."/>
            <person name="Zhao J."/>
            <person name="Shang C."/>
            <person name="Ma Y."/>
            <person name="Wu B."/>
            <person name="Wang M."/>
            <person name="Gao L."/>
            <person name="Sun D."/>
            <person name="Zhang P."/>
            <person name="Guo F."/>
            <person name="Wang W."/>
            <person name="Li Y."/>
            <person name="Wang J."/>
            <person name="Varshney R.K."/>
            <person name="Wang J."/>
            <person name="Ling H.Q."/>
            <person name="Wan P."/>
        </authorList>
    </citation>
    <scope>NUCLEOTIDE SEQUENCE</scope>
    <source>
        <strain evidence="3">cv. Jingnong 6</strain>
    </source>
</reference>
<feature type="region of interest" description="Disordered" evidence="1">
    <location>
        <begin position="85"/>
        <end position="123"/>
    </location>
</feature>
<evidence type="ECO:0000313" key="3">
    <source>
        <dbReference type="Proteomes" id="UP000053144"/>
    </source>
</evidence>
<dbReference type="Gramene" id="KOM32491">
    <property type="protein sequence ID" value="KOM32491"/>
    <property type="gene ID" value="LR48_Vigan01g204700"/>
</dbReference>
<organism evidence="2 3">
    <name type="scientific">Phaseolus angularis</name>
    <name type="common">Azuki bean</name>
    <name type="synonym">Vigna angularis</name>
    <dbReference type="NCBI Taxonomy" id="3914"/>
    <lineage>
        <taxon>Eukaryota</taxon>
        <taxon>Viridiplantae</taxon>
        <taxon>Streptophyta</taxon>
        <taxon>Embryophyta</taxon>
        <taxon>Tracheophyta</taxon>
        <taxon>Spermatophyta</taxon>
        <taxon>Magnoliopsida</taxon>
        <taxon>eudicotyledons</taxon>
        <taxon>Gunneridae</taxon>
        <taxon>Pentapetalae</taxon>
        <taxon>rosids</taxon>
        <taxon>fabids</taxon>
        <taxon>Fabales</taxon>
        <taxon>Fabaceae</taxon>
        <taxon>Papilionoideae</taxon>
        <taxon>50 kb inversion clade</taxon>
        <taxon>NPAAA clade</taxon>
        <taxon>indigoferoid/millettioid clade</taxon>
        <taxon>Phaseoleae</taxon>
        <taxon>Vigna</taxon>
    </lineage>
</organism>
<sequence>MREKNLKEEIDQFLEEDYPSGSRVPGQQKSRPAPLSQSHPGAKLFGKVAPGAPFVAPGRETLGQSCARRLSCRAPRRELTVADCDKTTADNDKGHQIDANNNDNADGQPRQKPEQDELTLIPT</sequence>
<accession>A0A0L9TPV0</accession>
<feature type="compositionally biased region" description="Basic and acidic residues" evidence="1">
    <location>
        <begin position="85"/>
        <end position="96"/>
    </location>
</feature>
<gene>
    <name evidence="2" type="ORF">LR48_Vigan01g204700</name>
</gene>
<feature type="compositionally biased region" description="Polar residues" evidence="1">
    <location>
        <begin position="25"/>
        <end position="39"/>
    </location>
</feature>
<proteinExistence type="predicted"/>
<feature type="compositionally biased region" description="Basic and acidic residues" evidence="1">
    <location>
        <begin position="1"/>
        <end position="10"/>
    </location>
</feature>
<feature type="region of interest" description="Disordered" evidence="1">
    <location>
        <begin position="1"/>
        <end position="42"/>
    </location>
</feature>
<protein>
    <submittedName>
        <fullName evidence="2">Uncharacterized protein</fullName>
    </submittedName>
</protein>
<dbReference type="Proteomes" id="UP000053144">
    <property type="component" value="Chromosome 1"/>
</dbReference>
<dbReference type="AlphaFoldDB" id="A0A0L9TPV0"/>